<feature type="region of interest" description="Disordered" evidence="2">
    <location>
        <begin position="640"/>
        <end position="660"/>
    </location>
</feature>
<evidence type="ECO:0000256" key="1">
    <source>
        <dbReference type="SAM" id="Coils"/>
    </source>
</evidence>
<sequence>MFSSRQGFGSDEQLPISRVISESLGQRQPFHDVTATEVSNHGRTMNSSRATFSLRDNISLGNVETRRASSKSPETPRGGMEGTWASPEQENRVSFSGARTHELEGLLKLKEERIATLAGEVAQLQGRDNEAGMQRNEIQLQLQTKQAEVEIMERKLDALKRDVEMKENENHDLRESMTIRDNDIARKDQELQQAGVLFQQLSTQLEVKMKGLVEQLQFKDNALQAKDQELGENNKTMQELKQRLLEIGQKLQAVDAEKQAAQVKTTQLEGQIVMLNSAVEQRMGEMGCHVQQERQNSSRAMEEERHKFEQAIHLEKLTNKELETKLETLQEVGKEKSRAVEELLDQNKELQQKVGCFEESVRVLRDDFATEKDQGKDLNVKMAGLEGQLTAHESTIEALRADLAAARDALAEKDKCLLASSHSAENAHEKSQALLAEATRQREAGEAEAKRMLETRVVEVRREGELLAEGMKREGELLVAEARREGEALAAEARREAELLVAETRREAEALAAEARREGETQLQALKVQMETQLEEVVEAKERSTSEPLLLAKQELSTLLAEERATSAQAARVAETEVQAARVAMDDMRHRLQEAQGQVQHRETQLDEQRAMSMEALEKLRESGQAELREERETARVQLRENEEAARSQEQEQKAAMHSQLQELKETAAARANELQSKLQTAAAEERAKLECKLEESHLRLEAVVAEKAGSGERVAMLEKEAAAQIEAARELRGELKESRERLEESRERLEESREKVEEVKGILGEREQALLGAEQAHAEEAKRSATRLDELTAQVAALDGKLADQTELTLHSKHEVDMLKMEAQQRVQSQGLEWERPRSITGQSWRRSGSERLEEAAAASAVHVRRLTDKVAMAKQECRDLQGELSTVKEELNSLRTETALGPERMKAQKAEWEGRTKLVEVEVDSLRQLLTGKEADLQKAAEQAEAARQALRDCEGAHSEAVIESQKAQATASAMARSHSAQVLELTGRLEALEGTCSSLHAELGECRKLSGETEKELEMTQSTLSSTQKSLAEAEGSLSTATGSLQLAQMTIGQQEDQVARLEESKEKEVAALCEKLKRSMASSKEKSLQLSLREATFEHDHTAVQTHANKLAVRSESLERELEEKNQTLVWCLMQTEQLKATVAEREAELQQLAEQKNSELRHKLDAAVAESKRALKQLEADKDALLVDSRAKAQLDISALKKQQESKLAYTEAKCAELQHNASTKTAAWEREAAASRERLEALQRDAAFFLEEMQEVSSTAGGTIDELKSERDLAMKQLTQKDADLREAKSALVSLQVELEGFRKVRHRSPTTGSAAAMQSATEERGGASSLPSRALHPPYVGAPASSDDHLHQANQPIDLNHPQIATGPSVGAFWANQLPAQNSDSW</sequence>
<feature type="coiled-coil region" evidence="1">
    <location>
        <begin position="1048"/>
        <end position="1075"/>
    </location>
</feature>
<keyword evidence="1" id="KW-0175">Coiled coil</keyword>
<feature type="coiled-coil region" evidence="1">
    <location>
        <begin position="1112"/>
        <end position="1290"/>
    </location>
</feature>
<feature type="coiled-coil region" evidence="1">
    <location>
        <begin position="715"/>
        <end position="763"/>
    </location>
</feature>
<proteinExistence type="predicted"/>
<feature type="region of interest" description="Disordered" evidence="2">
    <location>
        <begin position="1312"/>
        <end position="1377"/>
    </location>
</feature>
<feature type="coiled-coil region" evidence="1">
    <location>
        <begin position="865"/>
        <end position="899"/>
    </location>
</feature>
<feature type="coiled-coil region" evidence="1">
    <location>
        <begin position="494"/>
        <end position="543"/>
    </location>
</feature>
<keyword evidence="4" id="KW-1185">Reference proteome</keyword>
<evidence type="ECO:0000256" key="2">
    <source>
        <dbReference type="SAM" id="MobiDB-lite"/>
    </source>
</evidence>
<dbReference type="EMBL" id="LGRX02008348">
    <property type="protein sequence ID" value="KAK3273636.1"/>
    <property type="molecule type" value="Genomic_DNA"/>
</dbReference>
<organism evidence="3 4">
    <name type="scientific">Cymbomonas tetramitiformis</name>
    <dbReference type="NCBI Taxonomy" id="36881"/>
    <lineage>
        <taxon>Eukaryota</taxon>
        <taxon>Viridiplantae</taxon>
        <taxon>Chlorophyta</taxon>
        <taxon>Pyramimonadophyceae</taxon>
        <taxon>Pyramimonadales</taxon>
        <taxon>Pyramimonadaceae</taxon>
        <taxon>Cymbomonas</taxon>
    </lineage>
</organism>
<gene>
    <name evidence="3" type="ORF">CYMTET_18136</name>
</gene>
<feature type="coiled-coil region" evidence="1">
    <location>
        <begin position="312"/>
        <end position="455"/>
    </location>
</feature>
<name>A0AAE0GA11_9CHLO</name>
<feature type="compositionally biased region" description="Polar residues" evidence="2">
    <location>
        <begin position="1316"/>
        <end position="1327"/>
    </location>
</feature>
<comment type="caution">
    <text evidence="3">The sequence shown here is derived from an EMBL/GenBank/DDBJ whole genome shotgun (WGS) entry which is preliminary data.</text>
</comment>
<accession>A0AAE0GA11</accession>
<reference evidence="3 4" key="1">
    <citation type="journal article" date="2015" name="Genome Biol. Evol.">
        <title>Comparative Genomics of a Bacterivorous Green Alga Reveals Evolutionary Causalities and Consequences of Phago-Mixotrophic Mode of Nutrition.</title>
        <authorList>
            <person name="Burns J.A."/>
            <person name="Paasch A."/>
            <person name="Narechania A."/>
            <person name="Kim E."/>
        </authorList>
    </citation>
    <scope>NUCLEOTIDE SEQUENCE [LARGE SCALE GENOMIC DNA]</scope>
    <source>
        <strain evidence="3 4">PLY_AMNH</strain>
    </source>
</reference>
<evidence type="ECO:0000313" key="3">
    <source>
        <dbReference type="EMBL" id="KAK3273636.1"/>
    </source>
</evidence>
<feature type="coiled-coil region" evidence="1">
    <location>
        <begin position="223"/>
        <end position="257"/>
    </location>
</feature>
<feature type="compositionally biased region" description="Basic and acidic residues" evidence="2">
    <location>
        <begin position="640"/>
        <end position="655"/>
    </location>
</feature>
<feature type="coiled-coil region" evidence="1">
    <location>
        <begin position="925"/>
        <end position="959"/>
    </location>
</feature>
<protein>
    <submittedName>
        <fullName evidence="3">Uncharacterized protein</fullName>
    </submittedName>
</protein>
<evidence type="ECO:0000313" key="4">
    <source>
        <dbReference type="Proteomes" id="UP001190700"/>
    </source>
</evidence>
<dbReference type="Proteomes" id="UP001190700">
    <property type="component" value="Unassembled WGS sequence"/>
</dbReference>
<feature type="coiled-coil region" evidence="1">
    <location>
        <begin position="107"/>
        <end position="176"/>
    </location>
</feature>
<feature type="region of interest" description="Disordered" evidence="2">
    <location>
        <begin position="61"/>
        <end position="95"/>
    </location>
</feature>